<dbReference type="Proteomes" id="UP000288388">
    <property type="component" value="Unassembled WGS sequence"/>
</dbReference>
<dbReference type="PANTHER" id="PTHR34070">
    <property type="entry name" value="ARMADILLO-TYPE FOLD"/>
    <property type="match status" value="1"/>
</dbReference>
<name>A0A437UK89_ENTAV</name>
<dbReference type="InterPro" id="IPR016024">
    <property type="entry name" value="ARM-type_fold"/>
</dbReference>
<evidence type="ECO:0000313" key="1">
    <source>
        <dbReference type="EMBL" id="RVU94080.1"/>
    </source>
</evidence>
<accession>A0A437UK89</accession>
<reference evidence="1 2" key="1">
    <citation type="submission" date="2018-12" db="EMBL/GenBank/DDBJ databases">
        <title>A novel vanA-carrying plasmid in a clinical isolate of Enterococcus avium.</title>
        <authorList>
            <person name="Bernasconi O.J."/>
            <person name="Luzzaro F."/>
            <person name="Endimiani A."/>
        </authorList>
    </citation>
    <scope>NUCLEOTIDE SEQUENCE [LARGE SCALE GENOMIC DNA]</scope>
    <source>
        <strain evidence="1 2">LC0559/18</strain>
    </source>
</reference>
<dbReference type="PANTHER" id="PTHR34070:SF1">
    <property type="entry name" value="DNA ALKYLATION REPAIR PROTEIN"/>
    <property type="match status" value="1"/>
</dbReference>
<dbReference type="Gene3D" id="1.20.1660.10">
    <property type="entry name" value="Hypothetical protein (EF3068)"/>
    <property type="match status" value="1"/>
</dbReference>
<dbReference type="GO" id="GO:0008168">
    <property type="term" value="F:methyltransferase activity"/>
    <property type="evidence" value="ECO:0007669"/>
    <property type="project" value="UniProtKB-KW"/>
</dbReference>
<dbReference type="AlphaFoldDB" id="A0A437UK89"/>
<keyword evidence="1" id="KW-0808">Transferase</keyword>
<sequence>MNALIFPYQPEIAEPMARYMKDLFPFCGVKKPQRALLERPFLKESTMLSIEELIQEIFRNYRMNEREYQYYAIDLAQKNILRFSLADLAALLPLLGEKTWWDSIDAWRKVFSTWVLAHPAELEQVYRFFYQHENFWYRRVAINLQLMFKESTDTELLAQAILADLTTDEFFIQKAIGWALRDYSKVNPDWVRDFIQQHSFSKLALREGSKYIKMER</sequence>
<gene>
    <name evidence="1" type="ORF">EK398_03945</name>
</gene>
<dbReference type="GO" id="GO:0032259">
    <property type="term" value="P:methylation"/>
    <property type="evidence" value="ECO:0007669"/>
    <property type="project" value="UniProtKB-KW"/>
</dbReference>
<dbReference type="Pfam" id="PF08713">
    <property type="entry name" value="DNA_alkylation"/>
    <property type="match status" value="1"/>
</dbReference>
<dbReference type="InterPro" id="IPR014825">
    <property type="entry name" value="DNA_alkylation"/>
</dbReference>
<protein>
    <submittedName>
        <fullName evidence="1">6-O-methylguanine DNA methyltransferase</fullName>
    </submittedName>
</protein>
<dbReference type="RefSeq" id="WP_016181607.1">
    <property type="nucleotide sequence ID" value="NZ_CAAKOC010000221.1"/>
</dbReference>
<dbReference type="SUPFAM" id="SSF48371">
    <property type="entry name" value="ARM repeat"/>
    <property type="match status" value="1"/>
</dbReference>
<comment type="caution">
    <text evidence="1">The sequence shown here is derived from an EMBL/GenBank/DDBJ whole genome shotgun (WGS) entry which is preliminary data.</text>
</comment>
<dbReference type="EMBL" id="RYZS01000001">
    <property type="protein sequence ID" value="RVU94080.1"/>
    <property type="molecule type" value="Genomic_DNA"/>
</dbReference>
<evidence type="ECO:0000313" key="2">
    <source>
        <dbReference type="Proteomes" id="UP000288388"/>
    </source>
</evidence>
<dbReference type="CDD" id="cd07064">
    <property type="entry name" value="AlkD_like_1"/>
    <property type="match status" value="1"/>
</dbReference>
<proteinExistence type="predicted"/>
<organism evidence="1 2">
    <name type="scientific">Enterococcus avium</name>
    <name type="common">Streptococcus avium</name>
    <dbReference type="NCBI Taxonomy" id="33945"/>
    <lineage>
        <taxon>Bacteria</taxon>
        <taxon>Bacillati</taxon>
        <taxon>Bacillota</taxon>
        <taxon>Bacilli</taxon>
        <taxon>Lactobacillales</taxon>
        <taxon>Enterococcaceae</taxon>
        <taxon>Enterococcus</taxon>
    </lineage>
</organism>
<dbReference type="Gene3D" id="1.25.40.290">
    <property type="entry name" value="ARM repeat domains"/>
    <property type="match status" value="1"/>
</dbReference>
<keyword evidence="1" id="KW-0489">Methyltransferase</keyword>